<comment type="caution">
    <text evidence="2">The sequence shown here is derived from an EMBL/GenBank/DDBJ whole genome shotgun (WGS) entry which is preliminary data.</text>
</comment>
<dbReference type="EMBL" id="AMZY02000009">
    <property type="protein sequence ID" value="EMS33422.1"/>
    <property type="molecule type" value="Genomic_DNA"/>
</dbReference>
<dbReference type="Proteomes" id="UP000010953">
    <property type="component" value="Unassembled WGS sequence"/>
</dbReference>
<dbReference type="STRING" id="1239962.C943_04300"/>
<evidence type="ECO:0000313" key="2">
    <source>
        <dbReference type="EMBL" id="EMS33422.1"/>
    </source>
</evidence>
<proteinExistence type="predicted"/>
<name>M7XY70_9BACT</name>
<feature type="transmembrane region" description="Helical" evidence="1">
    <location>
        <begin position="161"/>
        <end position="182"/>
    </location>
</feature>
<gene>
    <name evidence="2" type="ORF">C943_04300</name>
</gene>
<protein>
    <recommendedName>
        <fullName evidence="4">DUF998 domain-containing protein</fullName>
    </recommendedName>
</protein>
<organism evidence="2 3">
    <name type="scientific">Mariniradius saccharolyticus AK6</name>
    <dbReference type="NCBI Taxonomy" id="1239962"/>
    <lineage>
        <taxon>Bacteria</taxon>
        <taxon>Pseudomonadati</taxon>
        <taxon>Bacteroidota</taxon>
        <taxon>Cytophagia</taxon>
        <taxon>Cytophagales</taxon>
        <taxon>Cyclobacteriaceae</taxon>
        <taxon>Mariniradius</taxon>
    </lineage>
</organism>
<keyword evidence="3" id="KW-1185">Reference proteome</keyword>
<dbReference type="AlphaFoldDB" id="M7XY70"/>
<evidence type="ECO:0008006" key="4">
    <source>
        <dbReference type="Google" id="ProtNLM"/>
    </source>
</evidence>
<feature type="transmembrane region" description="Helical" evidence="1">
    <location>
        <begin position="107"/>
        <end position="127"/>
    </location>
</feature>
<feature type="transmembrane region" description="Helical" evidence="1">
    <location>
        <begin position="50"/>
        <end position="69"/>
    </location>
</feature>
<accession>M7XY70</accession>
<keyword evidence="1" id="KW-1133">Transmembrane helix</keyword>
<evidence type="ECO:0000313" key="3">
    <source>
        <dbReference type="Proteomes" id="UP000010953"/>
    </source>
</evidence>
<keyword evidence="1" id="KW-0472">Membrane</keyword>
<evidence type="ECO:0000256" key="1">
    <source>
        <dbReference type="SAM" id="Phobius"/>
    </source>
</evidence>
<sequence>MLKENIPLDSNQEQNLLKKEFHKFPIFGRIGFKPTKTTTANMGQIIKNHAVLICIVISVSLVSIAAALYPGGSLLDMDSEGFDWTKNFITNLFQDNALNGKENPGRIWAIIGIAFHALGYGIFFINMSKKISNNHGAKVLKIVGISNILFTFLIATPLHDMMVTISSTLAMLGIFYITVFTLKTKLHLIKIFCILSMLIFYFTLFLYGLGDWGLLAIMQKVAFTVSMLLVLVLEYFTKQTDYARISPGEQSLNATQR</sequence>
<feature type="transmembrane region" description="Helical" evidence="1">
    <location>
        <begin position="139"/>
        <end position="155"/>
    </location>
</feature>
<reference evidence="2" key="1">
    <citation type="submission" date="2013-01" db="EMBL/GenBank/DDBJ databases">
        <title>Genome assembly of Mariniradius saccharolyticus AK6.</title>
        <authorList>
            <person name="Vaidya B."/>
            <person name="Khatri I."/>
            <person name="Tanuku N.R.S."/>
            <person name="Subramanian S."/>
            <person name="Pinnaka A."/>
        </authorList>
    </citation>
    <scope>NUCLEOTIDE SEQUENCE [LARGE SCALE GENOMIC DNA]</scope>
    <source>
        <strain evidence="2">AK6</strain>
    </source>
</reference>
<dbReference type="eggNOG" id="ENOG5032RA3">
    <property type="taxonomic scope" value="Bacteria"/>
</dbReference>
<feature type="transmembrane region" description="Helical" evidence="1">
    <location>
        <begin position="189"/>
        <end position="209"/>
    </location>
</feature>
<keyword evidence="1" id="KW-0812">Transmembrane</keyword>
<feature type="transmembrane region" description="Helical" evidence="1">
    <location>
        <begin position="215"/>
        <end position="236"/>
    </location>
</feature>
<dbReference type="InParanoid" id="M7XY70"/>